<keyword evidence="6 7" id="KW-0961">Cell wall biogenesis/degradation</keyword>
<sequence>MTRAESPADTPPGRRRAARRKKRKKRRLGSFMAVVLSLAVVGGLIAGLYYGGSAVINAMSGFISDPEDYPGPGFGEVTVTIDEGATLRAMGSTLAESDVVASQQAFIHAAERNPGARQIQPGTYTLSRKMSADDAVETLVETGGDHDQIVIPEGFRQDQILERLAQDSEFEVEEFEEALDTVDLPDYADGEFEGFLFPATYELRADATPESLVQAMIDRFEDAEQSLDLGERAQEIDRSLYEVVTVASIVQREVRRDEDMPRVAEVIYNRLDGQCADAGVGNRLLQMDSTVHYAANDYSTVFTSAEMREIDSPYNTYRNPGLPPGPIAAPGEAALEAAVDPVDEGNCFFVTVNVETGETKFAPTETEHESNVQEMREYCRESGNC</sequence>
<keyword evidence="1 7" id="KW-1003">Cell membrane</keyword>
<dbReference type="GO" id="GO:0005886">
    <property type="term" value="C:plasma membrane"/>
    <property type="evidence" value="ECO:0007669"/>
    <property type="project" value="UniProtKB-SubCell"/>
</dbReference>
<dbReference type="Gene3D" id="3.30.1490.480">
    <property type="entry name" value="Endolytic murein transglycosylase"/>
    <property type="match status" value="1"/>
</dbReference>
<feature type="region of interest" description="Disordered" evidence="8">
    <location>
        <begin position="1"/>
        <end position="22"/>
    </location>
</feature>
<evidence type="ECO:0000256" key="7">
    <source>
        <dbReference type="HAMAP-Rule" id="MF_02065"/>
    </source>
</evidence>
<comment type="catalytic activity">
    <reaction evidence="7">
        <text>a peptidoglycan chain = a peptidoglycan chain with N-acetyl-1,6-anhydromuramyl-[peptide] at the reducing end + a peptidoglycan chain with N-acetylglucosamine at the non-reducing end.</text>
        <dbReference type="EC" id="4.2.2.29"/>
    </reaction>
</comment>
<dbReference type="GO" id="GO:0071555">
    <property type="term" value="P:cell wall organization"/>
    <property type="evidence" value="ECO:0007669"/>
    <property type="project" value="UniProtKB-KW"/>
</dbReference>
<comment type="similarity">
    <text evidence="7">Belongs to the transglycosylase MltG family.</text>
</comment>
<dbReference type="GO" id="GO:0009252">
    <property type="term" value="P:peptidoglycan biosynthetic process"/>
    <property type="evidence" value="ECO:0007669"/>
    <property type="project" value="UniProtKB-UniRule"/>
</dbReference>
<dbReference type="HAMAP" id="MF_02065">
    <property type="entry name" value="MltG"/>
    <property type="match status" value="1"/>
</dbReference>
<comment type="caution">
    <text evidence="9">The sequence shown here is derived from an EMBL/GenBank/DDBJ whole genome shotgun (WGS) entry which is preliminary data.</text>
</comment>
<evidence type="ECO:0000256" key="2">
    <source>
        <dbReference type="ARBA" id="ARBA00022692"/>
    </source>
</evidence>
<keyword evidence="5 7" id="KW-0456">Lyase</keyword>
<protein>
    <recommendedName>
        <fullName evidence="7">Endolytic murein transglycosylase</fullName>
        <ecNumber evidence="7">4.2.2.29</ecNumber>
    </recommendedName>
    <alternativeName>
        <fullName evidence="7">Peptidoglycan lytic transglycosylase</fullName>
    </alternativeName>
    <alternativeName>
        <fullName evidence="7">Peptidoglycan polymerization terminase</fullName>
    </alternativeName>
</protein>
<evidence type="ECO:0000256" key="4">
    <source>
        <dbReference type="ARBA" id="ARBA00023136"/>
    </source>
</evidence>
<organism evidence="9 10">
    <name type="scientific">Phytoactinopolyspora halophila</name>
    <dbReference type="NCBI Taxonomy" id="1981511"/>
    <lineage>
        <taxon>Bacteria</taxon>
        <taxon>Bacillati</taxon>
        <taxon>Actinomycetota</taxon>
        <taxon>Actinomycetes</taxon>
        <taxon>Jiangellales</taxon>
        <taxon>Jiangellaceae</taxon>
        <taxon>Phytoactinopolyspora</taxon>
    </lineage>
</organism>
<comment type="function">
    <text evidence="7">Functions as a peptidoglycan terminase that cleaves nascent peptidoglycan strands endolytically to terminate their elongation.</text>
</comment>
<evidence type="ECO:0000256" key="3">
    <source>
        <dbReference type="ARBA" id="ARBA00022989"/>
    </source>
</evidence>
<feature type="site" description="Important for catalytic activity" evidence="7">
    <location>
        <position position="253"/>
    </location>
</feature>
<evidence type="ECO:0000313" key="10">
    <source>
        <dbReference type="Proteomes" id="UP000250462"/>
    </source>
</evidence>
<dbReference type="PANTHER" id="PTHR30518:SF2">
    <property type="entry name" value="ENDOLYTIC MUREIN TRANSGLYCOSYLASE"/>
    <property type="match status" value="1"/>
</dbReference>
<dbReference type="RefSeq" id="WP_112259789.1">
    <property type="nucleotide sequence ID" value="NZ_QMIG01000024.1"/>
</dbReference>
<dbReference type="Pfam" id="PF02618">
    <property type="entry name" value="YceG"/>
    <property type="match status" value="1"/>
</dbReference>
<keyword evidence="10" id="KW-1185">Reference proteome</keyword>
<dbReference type="PANTHER" id="PTHR30518">
    <property type="entry name" value="ENDOLYTIC MUREIN TRANSGLYCOSYLASE"/>
    <property type="match status" value="1"/>
</dbReference>
<keyword evidence="2 7" id="KW-0812">Transmembrane</keyword>
<reference evidence="9 10" key="1">
    <citation type="submission" date="2018-06" db="EMBL/GenBank/DDBJ databases">
        <title>Phytoactinopolyspora halophila sp. nov., a novel halophilic actinomycete isolated from a saline soil in China.</title>
        <authorList>
            <person name="Tang S.-K."/>
        </authorList>
    </citation>
    <scope>NUCLEOTIDE SEQUENCE [LARGE SCALE GENOMIC DNA]</scope>
    <source>
        <strain evidence="9 10">YIM 96934</strain>
    </source>
</reference>
<comment type="subcellular location">
    <subcellularLocation>
        <location evidence="7">Cell membrane</location>
        <topology evidence="7">Single-pass membrane protein</topology>
    </subcellularLocation>
</comment>
<evidence type="ECO:0000256" key="6">
    <source>
        <dbReference type="ARBA" id="ARBA00023316"/>
    </source>
</evidence>
<dbReference type="EMBL" id="QMIG01000024">
    <property type="protein sequence ID" value="RAW10841.1"/>
    <property type="molecule type" value="Genomic_DNA"/>
</dbReference>
<name>A0A329QFV1_9ACTN</name>
<accession>A0A329QFV1</accession>
<dbReference type="InterPro" id="IPR003770">
    <property type="entry name" value="MLTG-like"/>
</dbReference>
<feature type="transmembrane region" description="Helical" evidence="7">
    <location>
        <begin position="28"/>
        <end position="50"/>
    </location>
</feature>
<feature type="compositionally biased region" description="Basic residues" evidence="8">
    <location>
        <begin position="13"/>
        <end position="22"/>
    </location>
</feature>
<dbReference type="Proteomes" id="UP000250462">
    <property type="component" value="Unassembled WGS sequence"/>
</dbReference>
<keyword evidence="4 7" id="KW-0472">Membrane</keyword>
<dbReference type="CDD" id="cd08010">
    <property type="entry name" value="MltG_like"/>
    <property type="match status" value="1"/>
</dbReference>
<dbReference type="AlphaFoldDB" id="A0A329QFV1"/>
<dbReference type="NCBIfam" id="TIGR00247">
    <property type="entry name" value="endolytic transglycosylase MltG"/>
    <property type="match status" value="1"/>
</dbReference>
<gene>
    <name evidence="7 9" type="primary">mltG</name>
    <name evidence="9" type="ORF">DPM12_18225</name>
</gene>
<evidence type="ECO:0000256" key="5">
    <source>
        <dbReference type="ARBA" id="ARBA00023239"/>
    </source>
</evidence>
<proteinExistence type="inferred from homology"/>
<keyword evidence="3 7" id="KW-1133">Transmembrane helix</keyword>
<evidence type="ECO:0000256" key="1">
    <source>
        <dbReference type="ARBA" id="ARBA00022475"/>
    </source>
</evidence>
<dbReference type="EC" id="4.2.2.29" evidence="7"/>
<evidence type="ECO:0000256" key="8">
    <source>
        <dbReference type="SAM" id="MobiDB-lite"/>
    </source>
</evidence>
<evidence type="ECO:0000313" key="9">
    <source>
        <dbReference type="EMBL" id="RAW10841.1"/>
    </source>
</evidence>
<dbReference type="GO" id="GO:0008932">
    <property type="term" value="F:lytic endotransglycosylase activity"/>
    <property type="evidence" value="ECO:0007669"/>
    <property type="project" value="UniProtKB-UniRule"/>
</dbReference>